<dbReference type="RefSeq" id="WP_130645839.1">
    <property type="nucleotide sequence ID" value="NZ_PGCL01000001.1"/>
</dbReference>
<evidence type="ECO:0000313" key="10">
    <source>
        <dbReference type="Proteomes" id="UP000292580"/>
    </source>
</evidence>
<name>A0A483CZG2_9EURY</name>
<comment type="catalytic activity">
    <reaction evidence="1">
        <text>(2S)-2-acetolactate + H(+) = (R)-acetoin + CO2</text>
        <dbReference type="Rhea" id="RHEA:21580"/>
        <dbReference type="ChEBI" id="CHEBI:15378"/>
        <dbReference type="ChEBI" id="CHEBI:15686"/>
        <dbReference type="ChEBI" id="CHEBI:16526"/>
        <dbReference type="ChEBI" id="CHEBI:58476"/>
        <dbReference type="EC" id="4.1.1.5"/>
    </reaction>
</comment>
<dbReference type="Gene3D" id="3.30.1330.80">
    <property type="entry name" value="Hypothetical protein, similar to alpha- acetolactate decarboxylase, domain 2"/>
    <property type="match status" value="2"/>
</dbReference>
<comment type="similarity">
    <text evidence="3">Belongs to the alpha-acetolactate decarboxylase family.</text>
</comment>
<dbReference type="OrthoDB" id="81038at2157"/>
<dbReference type="EMBL" id="PGCL01000001">
    <property type="protein sequence ID" value="TAJ45479.1"/>
    <property type="molecule type" value="Genomic_DNA"/>
</dbReference>
<comment type="pathway">
    <text evidence="2">Polyol metabolism; (R,R)-butane-2,3-diol biosynthesis; (R,R)-butane-2,3-diol from pyruvate: step 2/3.</text>
</comment>
<dbReference type="UniPathway" id="UPA00626">
    <property type="reaction ID" value="UER00678"/>
</dbReference>
<dbReference type="PIRSF" id="PIRSF001332">
    <property type="entry name" value="Acetolac_decarb"/>
    <property type="match status" value="1"/>
</dbReference>
<gene>
    <name evidence="9" type="primary">budA</name>
    <name evidence="9" type="ORF">CUJ86_01760</name>
</gene>
<evidence type="ECO:0000256" key="2">
    <source>
        <dbReference type="ARBA" id="ARBA00005170"/>
    </source>
</evidence>
<dbReference type="PANTHER" id="PTHR35524:SF1">
    <property type="entry name" value="ALPHA-ACETOLACTATE DECARBOXYLASE"/>
    <property type="match status" value="1"/>
</dbReference>
<evidence type="ECO:0000256" key="3">
    <source>
        <dbReference type="ARBA" id="ARBA00007106"/>
    </source>
</evidence>
<evidence type="ECO:0000256" key="5">
    <source>
        <dbReference type="ARBA" id="ARBA00020164"/>
    </source>
</evidence>
<dbReference type="GO" id="GO:0047605">
    <property type="term" value="F:acetolactate decarboxylase activity"/>
    <property type="evidence" value="ECO:0007669"/>
    <property type="project" value="UniProtKB-EC"/>
</dbReference>
<evidence type="ECO:0000256" key="6">
    <source>
        <dbReference type="ARBA" id="ARBA00022793"/>
    </source>
</evidence>
<evidence type="ECO:0000256" key="8">
    <source>
        <dbReference type="ARBA" id="ARBA00023239"/>
    </source>
</evidence>
<evidence type="ECO:0000256" key="1">
    <source>
        <dbReference type="ARBA" id="ARBA00001784"/>
    </source>
</evidence>
<protein>
    <recommendedName>
        <fullName evidence="5">Alpha-acetolactate decarboxylase</fullName>
        <ecNumber evidence="4">4.1.1.5</ecNumber>
    </recommendedName>
</protein>
<dbReference type="NCBIfam" id="TIGR01252">
    <property type="entry name" value="acetolac_decarb"/>
    <property type="match status" value="1"/>
</dbReference>
<evidence type="ECO:0000256" key="7">
    <source>
        <dbReference type="ARBA" id="ARBA00023061"/>
    </source>
</evidence>
<keyword evidence="8" id="KW-0456">Lyase</keyword>
<dbReference type="GO" id="GO:0045151">
    <property type="term" value="P:acetoin biosynthetic process"/>
    <property type="evidence" value="ECO:0007669"/>
    <property type="project" value="UniProtKB-KW"/>
</dbReference>
<dbReference type="Proteomes" id="UP000292580">
    <property type="component" value="Unassembled WGS sequence"/>
</dbReference>
<keyword evidence="6" id="KW-0210">Decarboxylase</keyword>
<evidence type="ECO:0000256" key="4">
    <source>
        <dbReference type="ARBA" id="ARBA00013204"/>
    </source>
</evidence>
<dbReference type="Pfam" id="PF03306">
    <property type="entry name" value="AAL_decarboxy"/>
    <property type="match status" value="1"/>
</dbReference>
<comment type="caution">
    <text evidence="9">The sequence shown here is derived from an EMBL/GenBank/DDBJ whole genome shotgun (WGS) entry which is preliminary data.</text>
</comment>
<reference evidence="9 10" key="1">
    <citation type="submission" date="2017-11" db="EMBL/GenBank/DDBJ databases">
        <title>Isolation and Characterization of Methanofollis Species from Methane Seep Offshore SW Taiwan.</title>
        <authorList>
            <person name="Teng N.-H."/>
            <person name="Lai M.-C."/>
            <person name="Chen S.-C."/>
        </authorList>
    </citation>
    <scope>NUCLEOTIDE SEQUENCE [LARGE SCALE GENOMIC DNA]</scope>
    <source>
        <strain evidence="9 10">FWC-SCC2</strain>
    </source>
</reference>
<dbReference type="SUPFAM" id="SSF117856">
    <property type="entry name" value="AF0104/ALDC/Ptd012-like"/>
    <property type="match status" value="1"/>
</dbReference>
<dbReference type="PANTHER" id="PTHR35524">
    <property type="entry name" value="ALPHA-ACETOLACTATE DECARBOXYLASE"/>
    <property type="match status" value="1"/>
</dbReference>
<accession>A0A483CZG2</accession>
<organism evidence="9 10">
    <name type="scientific">Methanofollis fontis</name>
    <dbReference type="NCBI Taxonomy" id="2052832"/>
    <lineage>
        <taxon>Archaea</taxon>
        <taxon>Methanobacteriati</taxon>
        <taxon>Methanobacteriota</taxon>
        <taxon>Stenosarchaea group</taxon>
        <taxon>Methanomicrobia</taxon>
        <taxon>Methanomicrobiales</taxon>
        <taxon>Methanomicrobiaceae</taxon>
        <taxon>Methanofollis</taxon>
    </lineage>
</organism>
<evidence type="ECO:0000313" key="9">
    <source>
        <dbReference type="EMBL" id="TAJ45479.1"/>
    </source>
</evidence>
<keyword evidence="7" id="KW-0005">Acetoin biosynthesis</keyword>
<dbReference type="InterPro" id="IPR005128">
    <property type="entry name" value="Acetolactate_a_deCO2ase"/>
</dbReference>
<dbReference type="CDD" id="cd17299">
    <property type="entry name" value="acetolactate_decarboxylase"/>
    <property type="match status" value="1"/>
</dbReference>
<dbReference type="AlphaFoldDB" id="A0A483CZG2"/>
<keyword evidence="10" id="KW-1185">Reference proteome</keyword>
<proteinExistence type="inferred from homology"/>
<sequence length="273" mass="29203">MIPQTWRLAVLLVLLIASAGFFASSTFRWSEERADAEETIYQVSTLGALLDGVYQDAATIGDLLSHGDIGLGTPGALDGEIVVLDGEAWQVRGDGVVRRMDAAETTAFAAVTPFEQDITFDLPGRTDRSALEEAILAALPSANYPCAVKVTGTFLTVETRSVDRQSPPYPPLAEVTKDQHLFHFSGVKGTLVGFYLPAYMEGVNVPGFHLHFITDDHSGGGHLLDCTVQDARVMLDLTPSVRIVLPENEGFASAPLTTGRSDEVARVEGAPSG</sequence>
<dbReference type="EC" id="4.1.1.5" evidence="4"/>